<reference evidence="1 2" key="1">
    <citation type="journal article" date="2019" name="Nat. Ecol. Evol.">
        <title>Megaphylogeny resolves global patterns of mushroom evolution.</title>
        <authorList>
            <person name="Varga T."/>
            <person name="Krizsan K."/>
            <person name="Foldi C."/>
            <person name="Dima B."/>
            <person name="Sanchez-Garcia M."/>
            <person name="Sanchez-Ramirez S."/>
            <person name="Szollosi G.J."/>
            <person name="Szarkandi J.G."/>
            <person name="Papp V."/>
            <person name="Albert L."/>
            <person name="Andreopoulos W."/>
            <person name="Angelini C."/>
            <person name="Antonin V."/>
            <person name="Barry K.W."/>
            <person name="Bougher N.L."/>
            <person name="Buchanan P."/>
            <person name="Buyck B."/>
            <person name="Bense V."/>
            <person name="Catcheside P."/>
            <person name="Chovatia M."/>
            <person name="Cooper J."/>
            <person name="Damon W."/>
            <person name="Desjardin D."/>
            <person name="Finy P."/>
            <person name="Geml J."/>
            <person name="Haridas S."/>
            <person name="Hughes K."/>
            <person name="Justo A."/>
            <person name="Karasinski D."/>
            <person name="Kautmanova I."/>
            <person name="Kiss B."/>
            <person name="Kocsube S."/>
            <person name="Kotiranta H."/>
            <person name="LaButti K.M."/>
            <person name="Lechner B.E."/>
            <person name="Liimatainen K."/>
            <person name="Lipzen A."/>
            <person name="Lukacs Z."/>
            <person name="Mihaltcheva S."/>
            <person name="Morgado L.N."/>
            <person name="Niskanen T."/>
            <person name="Noordeloos M.E."/>
            <person name="Ohm R.A."/>
            <person name="Ortiz-Santana B."/>
            <person name="Ovrebo C."/>
            <person name="Racz N."/>
            <person name="Riley R."/>
            <person name="Savchenko A."/>
            <person name="Shiryaev A."/>
            <person name="Soop K."/>
            <person name="Spirin V."/>
            <person name="Szebenyi C."/>
            <person name="Tomsovsky M."/>
            <person name="Tulloss R.E."/>
            <person name="Uehling J."/>
            <person name="Grigoriev I.V."/>
            <person name="Vagvolgyi C."/>
            <person name="Papp T."/>
            <person name="Martin F.M."/>
            <person name="Miettinen O."/>
            <person name="Hibbett D.S."/>
            <person name="Nagy L.G."/>
        </authorList>
    </citation>
    <scope>NUCLEOTIDE SEQUENCE [LARGE SCALE GENOMIC DNA]</scope>
    <source>
        <strain evidence="1 2">HHB13444</strain>
    </source>
</reference>
<evidence type="ECO:0000313" key="2">
    <source>
        <dbReference type="Proteomes" id="UP000308197"/>
    </source>
</evidence>
<sequence>MKWEAGCNCTALCYHTSTTPMLCYHTSTAPTLHDHTAPARTMCCHTLPRPTSALRAPSFLVSDSSVPSDIPRFGDGWPTRRLALTLFTQLRQHPVQACYTI</sequence>
<dbReference type="EMBL" id="ML211024">
    <property type="protein sequence ID" value="TFK91292.1"/>
    <property type="molecule type" value="Genomic_DNA"/>
</dbReference>
<protein>
    <submittedName>
        <fullName evidence="1">Uncharacterized protein</fullName>
    </submittedName>
</protein>
<name>A0A5C3PPL8_9APHY</name>
<dbReference type="AlphaFoldDB" id="A0A5C3PPL8"/>
<organism evidence="1 2">
    <name type="scientific">Polyporus arcularius HHB13444</name>
    <dbReference type="NCBI Taxonomy" id="1314778"/>
    <lineage>
        <taxon>Eukaryota</taxon>
        <taxon>Fungi</taxon>
        <taxon>Dikarya</taxon>
        <taxon>Basidiomycota</taxon>
        <taxon>Agaricomycotina</taxon>
        <taxon>Agaricomycetes</taxon>
        <taxon>Polyporales</taxon>
        <taxon>Polyporaceae</taxon>
        <taxon>Polyporus</taxon>
    </lineage>
</organism>
<keyword evidence="2" id="KW-1185">Reference proteome</keyword>
<evidence type="ECO:0000313" key="1">
    <source>
        <dbReference type="EMBL" id="TFK91292.1"/>
    </source>
</evidence>
<proteinExistence type="predicted"/>
<dbReference type="InParanoid" id="A0A5C3PPL8"/>
<dbReference type="Proteomes" id="UP000308197">
    <property type="component" value="Unassembled WGS sequence"/>
</dbReference>
<accession>A0A5C3PPL8</accession>
<gene>
    <name evidence="1" type="ORF">K466DRAFT_333359</name>
</gene>